<dbReference type="SMART" id="SM00220">
    <property type="entry name" value="S_TKc"/>
    <property type="match status" value="1"/>
</dbReference>
<dbReference type="InterPro" id="IPR008271">
    <property type="entry name" value="Ser/Thr_kinase_AS"/>
</dbReference>
<evidence type="ECO:0008006" key="19">
    <source>
        <dbReference type="Google" id="ProtNLM"/>
    </source>
</evidence>
<evidence type="ECO:0000256" key="3">
    <source>
        <dbReference type="ARBA" id="ARBA00022679"/>
    </source>
</evidence>
<dbReference type="EMBL" id="JANQDX010000015">
    <property type="protein sequence ID" value="KAL0911299.1"/>
    <property type="molecule type" value="Genomic_DNA"/>
</dbReference>
<feature type="domain" description="Protein kinase" evidence="15">
    <location>
        <begin position="177"/>
        <end position="430"/>
    </location>
</feature>
<dbReference type="Proteomes" id="UP001552299">
    <property type="component" value="Unassembled WGS sequence"/>
</dbReference>
<dbReference type="Gene3D" id="3.30.430.20">
    <property type="entry name" value="Gnk2 domain, C-X8-C-X2-C motif"/>
    <property type="match status" value="1"/>
</dbReference>
<keyword evidence="2" id="KW-0723">Serine/threonine-protein kinase</keyword>
<keyword evidence="4 14" id="KW-0812">Transmembrane</keyword>
<evidence type="ECO:0000259" key="15">
    <source>
        <dbReference type="PROSITE" id="PS50011"/>
    </source>
</evidence>
<dbReference type="SUPFAM" id="SSF56112">
    <property type="entry name" value="Protein kinase-like (PK-like)"/>
    <property type="match status" value="1"/>
</dbReference>
<keyword evidence="9" id="KW-0067">ATP-binding</keyword>
<keyword evidence="12" id="KW-0325">Glycoprotein</keyword>
<sequence length="509" mass="56491">MGKISPEASTAESRFGEGNAHYSEHKDIHGMAWCTQDLSSSDCQQCLEGMAGRLPVDRVGGQVITVSCITRFETYSFLSVLPPPSTAEEPPRASPAAVEGGNSGNGNNTNTTKKVLIIVLPVSFVFTLLSVFLILQSARRRAPKRLRTSHFVEKENIRSNESLLFDMDTIRKATNDFPEANKLGEGGFGPVYKGLLEDGQHIAVKRLSRTSTQGFVEMKNEVALVAKLQHKNLVRLLGCCLEDNEKMLVYEYLPKTSLDKYLFDSNKRPQLDWGTRYKIIEGIGRGLLYLHEDSRLKIIHRDLKASNILLDNNMIPKISDFGLARLLHIDQTHQNTDRIAGTYGYMAPEYAMNGLFSAKSDVFSYGVLILEIITGRRNGIFADIGHHLDLLGYVWKYWNEGTATALQVVDQCLGHEFQPQEVLRCLHIGLLCVQEDSLLRPSMNSVMVMISSHSTSIPIPSTPPFYIGGSSYGDSVSSAQGREQNVYVKENLRAALSANSATITDLEAR</sequence>
<comment type="caution">
    <text evidence="17">The sequence shown here is derived from an EMBL/GenBank/DDBJ whole genome shotgun (WGS) entry which is preliminary data.</text>
</comment>
<evidence type="ECO:0000256" key="7">
    <source>
        <dbReference type="ARBA" id="ARBA00022741"/>
    </source>
</evidence>
<evidence type="ECO:0000256" key="10">
    <source>
        <dbReference type="ARBA" id="ARBA00022989"/>
    </source>
</evidence>
<dbReference type="InterPro" id="IPR000719">
    <property type="entry name" value="Prot_kinase_dom"/>
</dbReference>
<dbReference type="Pfam" id="PF07714">
    <property type="entry name" value="PK_Tyr_Ser-Thr"/>
    <property type="match status" value="1"/>
</dbReference>
<keyword evidence="7" id="KW-0547">Nucleotide-binding</keyword>
<dbReference type="Pfam" id="PF01657">
    <property type="entry name" value="Stress-antifung"/>
    <property type="match status" value="1"/>
</dbReference>
<name>A0ABD0UEQ7_DENTH</name>
<dbReference type="PROSITE" id="PS51473">
    <property type="entry name" value="GNK2"/>
    <property type="match status" value="1"/>
</dbReference>
<feature type="region of interest" description="Disordered" evidence="13">
    <location>
        <begin position="83"/>
        <end position="107"/>
    </location>
</feature>
<evidence type="ECO:0000256" key="1">
    <source>
        <dbReference type="ARBA" id="ARBA00004167"/>
    </source>
</evidence>
<evidence type="ECO:0000256" key="13">
    <source>
        <dbReference type="SAM" id="MobiDB-lite"/>
    </source>
</evidence>
<feature type="domain" description="Gnk2-homologous" evidence="16">
    <location>
        <begin position="1"/>
        <end position="77"/>
    </location>
</feature>
<keyword evidence="18" id="KW-1185">Reference proteome</keyword>
<dbReference type="AlphaFoldDB" id="A0ABD0UEQ7"/>
<keyword evidence="8" id="KW-0418">Kinase</keyword>
<protein>
    <recommendedName>
        <fullName evidence="19">Cysteine-rich receptor-like protein kinase 10</fullName>
    </recommendedName>
</protein>
<dbReference type="InterPro" id="IPR001245">
    <property type="entry name" value="Ser-Thr/Tyr_kinase_cat_dom"/>
</dbReference>
<dbReference type="InterPro" id="IPR002902">
    <property type="entry name" value="GNK2"/>
</dbReference>
<evidence type="ECO:0000256" key="5">
    <source>
        <dbReference type="ARBA" id="ARBA00022729"/>
    </source>
</evidence>
<dbReference type="FunFam" id="3.30.200.20:FF:000142">
    <property type="entry name" value="Cysteine-rich receptor-like protein kinase 10"/>
    <property type="match status" value="1"/>
</dbReference>
<keyword evidence="5" id="KW-0732">Signal</keyword>
<evidence type="ECO:0000256" key="2">
    <source>
        <dbReference type="ARBA" id="ARBA00022527"/>
    </source>
</evidence>
<evidence type="ECO:0000256" key="14">
    <source>
        <dbReference type="SAM" id="Phobius"/>
    </source>
</evidence>
<keyword evidence="3" id="KW-0808">Transferase</keyword>
<dbReference type="FunFam" id="1.10.510.10:FF:000129">
    <property type="entry name" value="cysteine-rich receptor-like protein kinase 10"/>
    <property type="match status" value="1"/>
</dbReference>
<evidence type="ECO:0000313" key="18">
    <source>
        <dbReference type="Proteomes" id="UP001552299"/>
    </source>
</evidence>
<keyword evidence="10 14" id="KW-1133">Transmembrane helix</keyword>
<dbReference type="Gene3D" id="3.30.200.20">
    <property type="entry name" value="Phosphorylase Kinase, domain 1"/>
    <property type="match status" value="1"/>
</dbReference>
<dbReference type="PROSITE" id="PS50011">
    <property type="entry name" value="PROTEIN_KINASE_DOM"/>
    <property type="match status" value="1"/>
</dbReference>
<dbReference type="GO" id="GO:0016020">
    <property type="term" value="C:membrane"/>
    <property type="evidence" value="ECO:0007669"/>
    <property type="project" value="UniProtKB-SubCell"/>
</dbReference>
<evidence type="ECO:0000256" key="9">
    <source>
        <dbReference type="ARBA" id="ARBA00022840"/>
    </source>
</evidence>
<dbReference type="CDD" id="cd14066">
    <property type="entry name" value="STKc_IRAK"/>
    <property type="match status" value="1"/>
</dbReference>
<keyword evidence="11 14" id="KW-0472">Membrane</keyword>
<dbReference type="Gene3D" id="1.10.510.10">
    <property type="entry name" value="Transferase(Phosphotransferase) domain 1"/>
    <property type="match status" value="1"/>
</dbReference>
<evidence type="ECO:0000256" key="12">
    <source>
        <dbReference type="ARBA" id="ARBA00023180"/>
    </source>
</evidence>
<dbReference type="PROSITE" id="PS00108">
    <property type="entry name" value="PROTEIN_KINASE_ST"/>
    <property type="match status" value="1"/>
</dbReference>
<evidence type="ECO:0000256" key="8">
    <source>
        <dbReference type="ARBA" id="ARBA00022777"/>
    </source>
</evidence>
<evidence type="ECO:0000256" key="4">
    <source>
        <dbReference type="ARBA" id="ARBA00022692"/>
    </source>
</evidence>
<evidence type="ECO:0000256" key="6">
    <source>
        <dbReference type="ARBA" id="ARBA00022737"/>
    </source>
</evidence>
<feature type="transmembrane region" description="Helical" evidence="14">
    <location>
        <begin position="115"/>
        <end position="135"/>
    </location>
</feature>
<accession>A0ABD0UEQ7</accession>
<dbReference type="InterPro" id="IPR011009">
    <property type="entry name" value="Kinase-like_dom_sf"/>
</dbReference>
<proteinExistence type="predicted"/>
<evidence type="ECO:0000313" key="17">
    <source>
        <dbReference type="EMBL" id="KAL0911299.1"/>
    </source>
</evidence>
<comment type="subcellular location">
    <subcellularLocation>
        <location evidence="1">Membrane</location>
        <topology evidence="1">Single-pass membrane protein</topology>
    </subcellularLocation>
</comment>
<dbReference type="GO" id="GO:0005524">
    <property type="term" value="F:ATP binding"/>
    <property type="evidence" value="ECO:0007669"/>
    <property type="project" value="UniProtKB-KW"/>
</dbReference>
<reference evidence="17 18" key="1">
    <citation type="journal article" date="2024" name="Plant Biotechnol. J.">
        <title>Dendrobium thyrsiflorum genome and its molecular insights into genes involved in important horticultural traits.</title>
        <authorList>
            <person name="Chen B."/>
            <person name="Wang J.Y."/>
            <person name="Zheng P.J."/>
            <person name="Li K.L."/>
            <person name="Liang Y.M."/>
            <person name="Chen X.F."/>
            <person name="Zhang C."/>
            <person name="Zhao X."/>
            <person name="He X."/>
            <person name="Zhang G.Q."/>
            <person name="Liu Z.J."/>
            <person name="Xu Q."/>
        </authorList>
    </citation>
    <scope>NUCLEOTIDE SEQUENCE [LARGE SCALE GENOMIC DNA]</scope>
    <source>
        <strain evidence="17">GZMU011</strain>
    </source>
</reference>
<gene>
    <name evidence="17" type="ORF">M5K25_019431</name>
</gene>
<dbReference type="InterPro" id="IPR038408">
    <property type="entry name" value="GNK2_sf"/>
</dbReference>
<keyword evidence="6" id="KW-0677">Repeat</keyword>
<organism evidence="17 18">
    <name type="scientific">Dendrobium thyrsiflorum</name>
    <name type="common">Pinecone-like raceme dendrobium</name>
    <name type="synonym">Orchid</name>
    <dbReference type="NCBI Taxonomy" id="117978"/>
    <lineage>
        <taxon>Eukaryota</taxon>
        <taxon>Viridiplantae</taxon>
        <taxon>Streptophyta</taxon>
        <taxon>Embryophyta</taxon>
        <taxon>Tracheophyta</taxon>
        <taxon>Spermatophyta</taxon>
        <taxon>Magnoliopsida</taxon>
        <taxon>Liliopsida</taxon>
        <taxon>Asparagales</taxon>
        <taxon>Orchidaceae</taxon>
        <taxon>Epidendroideae</taxon>
        <taxon>Malaxideae</taxon>
        <taxon>Dendrobiinae</taxon>
        <taxon>Dendrobium</taxon>
    </lineage>
</organism>
<evidence type="ECO:0000256" key="11">
    <source>
        <dbReference type="ARBA" id="ARBA00023136"/>
    </source>
</evidence>
<dbReference type="PANTHER" id="PTHR27002">
    <property type="entry name" value="RECEPTOR-LIKE SERINE/THREONINE-PROTEIN KINASE SD1-8"/>
    <property type="match status" value="1"/>
</dbReference>
<dbReference type="PANTHER" id="PTHR27002:SF1050">
    <property type="entry name" value="CYSTEINE-RICH RECEPTOR-LIKE PROTEIN KINASE 5"/>
    <property type="match status" value="1"/>
</dbReference>
<dbReference type="GO" id="GO:0004674">
    <property type="term" value="F:protein serine/threonine kinase activity"/>
    <property type="evidence" value="ECO:0007669"/>
    <property type="project" value="UniProtKB-KW"/>
</dbReference>
<evidence type="ECO:0000259" key="16">
    <source>
        <dbReference type="PROSITE" id="PS51473"/>
    </source>
</evidence>
<dbReference type="CDD" id="cd23509">
    <property type="entry name" value="Gnk2-like"/>
    <property type="match status" value="1"/>
</dbReference>
<dbReference type="GO" id="GO:0006950">
    <property type="term" value="P:response to stress"/>
    <property type="evidence" value="ECO:0007669"/>
    <property type="project" value="UniProtKB-ARBA"/>
</dbReference>